<feature type="compositionally biased region" description="Basic and acidic residues" evidence="1">
    <location>
        <begin position="42"/>
        <end position="53"/>
    </location>
</feature>
<evidence type="ECO:0000313" key="2">
    <source>
        <dbReference type="EMBL" id="NEJ71980.1"/>
    </source>
</evidence>
<protein>
    <submittedName>
        <fullName evidence="2">DUF2934 domain-containing protein</fullName>
    </submittedName>
</protein>
<dbReference type="EMBL" id="WUFT01000009">
    <property type="protein sequence ID" value="NEJ71980.1"/>
    <property type="molecule type" value="Genomic_DNA"/>
</dbReference>
<feature type="region of interest" description="Disordered" evidence="1">
    <location>
        <begin position="104"/>
        <end position="149"/>
    </location>
</feature>
<sequence>MELRTAGLVERAKETLMKNPTRRKTREAPADVRPEFPSAADSRGKRGVNEIDKQSAGSPTATREEEIRKKAYSLWEKEGRPEGMHRHHWTLAEDELDAHELDAQGEIDNPPNLAALREASRQHTDTFLVKSDLEDADQREASPGTREQS</sequence>
<comment type="caution">
    <text evidence="2">The sequence shown here is derived from an EMBL/GenBank/DDBJ whole genome shotgun (WGS) entry which is preliminary data.</text>
</comment>
<accession>A0A7K3UE99</accession>
<dbReference type="Pfam" id="PF11154">
    <property type="entry name" value="DUF2934"/>
    <property type="match status" value="1"/>
</dbReference>
<reference evidence="2 3" key="1">
    <citation type="submission" date="2019-12" db="EMBL/GenBank/DDBJ databases">
        <title>Rhizobium genotypes associated with high levels of biological nitrogen fixation by grain legumes in a temperate-maritime cropping system.</title>
        <authorList>
            <person name="Maluk M."/>
            <person name="Francesc Ferrando Molina F."/>
            <person name="Lopez Del Egido L."/>
            <person name="Lafos M."/>
            <person name="Langarica-Fuentes A."/>
            <person name="Gebre Yohannes G."/>
            <person name="Young M.W."/>
            <person name="Martin P."/>
            <person name="Gantlett R."/>
            <person name="Kenicer G."/>
            <person name="Hawes C."/>
            <person name="Begg G.S."/>
            <person name="Quilliam R.S."/>
            <person name="Squire G.R."/>
            <person name="Poole P.S."/>
            <person name="Young P.W."/>
            <person name="Iannetta P.M."/>
            <person name="James E.K."/>
        </authorList>
    </citation>
    <scope>NUCLEOTIDE SEQUENCE [LARGE SCALE GENOMIC DNA]</scope>
    <source>
        <strain evidence="2 3">JHI366</strain>
    </source>
</reference>
<feature type="region of interest" description="Disordered" evidence="1">
    <location>
        <begin position="1"/>
        <end position="67"/>
    </location>
</feature>
<dbReference type="AlphaFoldDB" id="A0A7K3UE99"/>
<name>A0A7K3UE99_9HYPH</name>
<feature type="compositionally biased region" description="Basic and acidic residues" evidence="1">
    <location>
        <begin position="131"/>
        <end position="140"/>
    </location>
</feature>
<organism evidence="2 3">
    <name type="scientific">Rhizobium phaseoli</name>
    <dbReference type="NCBI Taxonomy" id="396"/>
    <lineage>
        <taxon>Bacteria</taxon>
        <taxon>Pseudomonadati</taxon>
        <taxon>Pseudomonadota</taxon>
        <taxon>Alphaproteobacteria</taxon>
        <taxon>Hyphomicrobiales</taxon>
        <taxon>Rhizobiaceae</taxon>
        <taxon>Rhizobium/Agrobacterium group</taxon>
        <taxon>Rhizobium</taxon>
    </lineage>
</organism>
<dbReference type="InterPro" id="IPR021327">
    <property type="entry name" value="DUF2934"/>
</dbReference>
<evidence type="ECO:0000256" key="1">
    <source>
        <dbReference type="SAM" id="MobiDB-lite"/>
    </source>
</evidence>
<gene>
    <name evidence="2" type="ORF">GR197_15735</name>
</gene>
<proteinExistence type="predicted"/>
<dbReference type="Proteomes" id="UP000471753">
    <property type="component" value="Unassembled WGS sequence"/>
</dbReference>
<evidence type="ECO:0000313" key="3">
    <source>
        <dbReference type="Proteomes" id="UP000471753"/>
    </source>
</evidence>